<evidence type="ECO:0000313" key="14">
    <source>
        <dbReference type="EMBL" id="NBG96860.1"/>
    </source>
</evidence>
<dbReference type="Pfam" id="PF02743">
    <property type="entry name" value="dCache_1"/>
    <property type="match status" value="1"/>
</dbReference>
<dbReference type="Pfam" id="PF00015">
    <property type="entry name" value="MCPsignal"/>
    <property type="match status" value="1"/>
</dbReference>
<keyword evidence="10" id="KW-0175">Coiled coil</keyword>
<feature type="coiled-coil region" evidence="10">
    <location>
        <begin position="417"/>
        <end position="451"/>
    </location>
</feature>
<dbReference type="PANTHER" id="PTHR32089:SF112">
    <property type="entry name" value="LYSOZYME-LIKE PROTEIN-RELATED"/>
    <property type="match status" value="1"/>
</dbReference>
<dbReference type="Gene3D" id="3.30.450.20">
    <property type="entry name" value="PAS domain"/>
    <property type="match status" value="1"/>
</dbReference>
<accession>A0A845QFI7</accession>
<feature type="transmembrane region" description="Helical" evidence="11">
    <location>
        <begin position="15"/>
        <end position="38"/>
    </location>
</feature>
<evidence type="ECO:0000256" key="8">
    <source>
        <dbReference type="ARBA" id="ARBA00029447"/>
    </source>
</evidence>
<feature type="domain" description="Methyl-accepting transducer" evidence="12">
    <location>
        <begin position="462"/>
        <end position="698"/>
    </location>
</feature>
<evidence type="ECO:0000256" key="10">
    <source>
        <dbReference type="SAM" id="Coils"/>
    </source>
</evidence>
<dbReference type="Proteomes" id="UP000470384">
    <property type="component" value="Unassembled WGS sequence"/>
</dbReference>
<evidence type="ECO:0000256" key="6">
    <source>
        <dbReference type="ARBA" id="ARBA00023136"/>
    </source>
</evidence>
<keyword evidence="2" id="KW-1003">Cell membrane</keyword>
<proteinExistence type="inferred from homology"/>
<keyword evidence="4 11" id="KW-0812">Transmembrane</keyword>
<dbReference type="InterPro" id="IPR033479">
    <property type="entry name" value="dCache_1"/>
</dbReference>
<evidence type="ECO:0000256" key="4">
    <source>
        <dbReference type="ARBA" id="ARBA00022692"/>
    </source>
</evidence>
<dbReference type="AlphaFoldDB" id="A0A845QFI7"/>
<dbReference type="GO" id="GO:0005886">
    <property type="term" value="C:plasma membrane"/>
    <property type="evidence" value="ECO:0007669"/>
    <property type="project" value="UniProtKB-SubCell"/>
</dbReference>
<dbReference type="EMBL" id="WXYQ01000012">
    <property type="protein sequence ID" value="NBG96860.1"/>
    <property type="molecule type" value="Genomic_DNA"/>
</dbReference>
<keyword evidence="3" id="KW-0145">Chemotaxis</keyword>
<dbReference type="SUPFAM" id="SSF58104">
    <property type="entry name" value="Methyl-accepting chemotaxis protein (MCP) signaling domain"/>
    <property type="match status" value="1"/>
</dbReference>
<evidence type="ECO:0000256" key="1">
    <source>
        <dbReference type="ARBA" id="ARBA00004651"/>
    </source>
</evidence>
<comment type="similarity">
    <text evidence="8">Belongs to the methyl-accepting chemotaxis (MCP) protein family.</text>
</comment>
<dbReference type="GO" id="GO:0006935">
    <property type="term" value="P:chemotaxis"/>
    <property type="evidence" value="ECO:0007669"/>
    <property type="project" value="UniProtKB-KW"/>
</dbReference>
<feature type="transmembrane region" description="Helical" evidence="11">
    <location>
        <begin position="341"/>
        <end position="367"/>
    </location>
</feature>
<evidence type="ECO:0000256" key="7">
    <source>
        <dbReference type="ARBA" id="ARBA00023224"/>
    </source>
</evidence>
<dbReference type="PROSITE" id="PS50885">
    <property type="entry name" value="HAMP"/>
    <property type="match status" value="1"/>
</dbReference>
<dbReference type="GO" id="GO:0007165">
    <property type="term" value="P:signal transduction"/>
    <property type="evidence" value="ECO:0007669"/>
    <property type="project" value="UniProtKB-KW"/>
</dbReference>
<evidence type="ECO:0000256" key="11">
    <source>
        <dbReference type="SAM" id="Phobius"/>
    </source>
</evidence>
<dbReference type="OrthoDB" id="7293398at2"/>
<evidence type="ECO:0000256" key="3">
    <source>
        <dbReference type="ARBA" id="ARBA00022500"/>
    </source>
</evidence>
<dbReference type="InterPro" id="IPR003660">
    <property type="entry name" value="HAMP_dom"/>
</dbReference>
<feature type="domain" description="HAMP" evidence="13">
    <location>
        <begin position="368"/>
        <end position="421"/>
    </location>
</feature>
<dbReference type="SMART" id="SM00304">
    <property type="entry name" value="HAMP"/>
    <property type="match status" value="1"/>
</dbReference>
<dbReference type="Pfam" id="PF00672">
    <property type="entry name" value="HAMP"/>
    <property type="match status" value="1"/>
</dbReference>
<dbReference type="CDD" id="cd18774">
    <property type="entry name" value="PDC2_HK_sensor"/>
    <property type="match status" value="1"/>
</dbReference>
<dbReference type="CDD" id="cd06225">
    <property type="entry name" value="HAMP"/>
    <property type="match status" value="1"/>
</dbReference>
<dbReference type="PROSITE" id="PS50111">
    <property type="entry name" value="CHEMOTAXIS_TRANSDUC_2"/>
    <property type="match status" value="1"/>
</dbReference>
<name>A0A845QFI7_9HYPH</name>
<dbReference type="SMART" id="SM00283">
    <property type="entry name" value="MA"/>
    <property type="match status" value="1"/>
</dbReference>
<evidence type="ECO:0000259" key="12">
    <source>
        <dbReference type="PROSITE" id="PS50111"/>
    </source>
</evidence>
<keyword evidence="7 9" id="KW-0807">Transducer</keyword>
<dbReference type="RefSeq" id="WP_160588867.1">
    <property type="nucleotide sequence ID" value="NZ_BMHN01000001.1"/>
</dbReference>
<keyword evidence="15" id="KW-1185">Reference proteome</keyword>
<protein>
    <submittedName>
        <fullName evidence="14">HAMP domain-containing protein</fullName>
    </submittedName>
</protein>
<sequence length="718" mass="76330">MRGAKLLDLKLSQKLPAVIIGLSVTAAVITTGLGFFGASNALNQQIEKNLESVAADRALEVGEYIDGLGEELVILANSTTVIEAIGAFDDAWYSLGKSATERLQRDYITENPHPLGEKDKLLTKDDGTLYSHNHSYYHPWFRDLQQRRGYYDVFLFNSRGDLVYSVFKEADFATNFVDGEWAASGLGKVYRRAAEAEANSIIFEDFAAYGPSGGAAASFVGAPVFDRTGNRTGVIAYQMPAEVINQLMAKTHSLGETADSYIVGPDGMMRSDSRFFEEPTSMTLKVENEAVTAAQAKQTGFTRIDSLTGQDSFAAYNFVDIFGTTWAVVAKIDFDEAEAPVMALLMMFLIVGALVAVAAAVIGLLVARSIAKPLSDMTSAMGELANKVWSTQIPGLTRTDEIGEMAKAVEVFKDQGQEAERLQSEEAAREARAAEEKRAAMNQLADDFESSVGEVVEAVAATAQDLKDTAQGVSAIAEETTAQSANVASAAEESSVNVQTVSSATEEMSASISEMQQQVMRSRDVSERAAQSVEDAAGQVTGLSDAADQIGDVLALIQDIAEQTNLLALNATIEAARAGEAGKGFAVVASEVKSLATQTQKATEQIRQQIEGVQSESKTAVGAISGIREVIAQVTEISQSIAAAIEQQTAATSEIARNAQQAAAGTHEVSSSVQGVSEASQQASAASTELLASSNSLAEQGEALRERMKSFIEKVRAA</sequence>
<dbReference type="GeneID" id="300654296"/>
<gene>
    <name evidence="14" type="ORF">GTQ45_14065</name>
</gene>
<comment type="subcellular location">
    <subcellularLocation>
        <location evidence="1">Cell membrane</location>
        <topology evidence="1">Multi-pass membrane protein</topology>
    </subcellularLocation>
</comment>
<keyword evidence="5 11" id="KW-1133">Transmembrane helix</keyword>
<evidence type="ECO:0000256" key="2">
    <source>
        <dbReference type="ARBA" id="ARBA00022475"/>
    </source>
</evidence>
<evidence type="ECO:0000313" key="15">
    <source>
        <dbReference type="Proteomes" id="UP000470384"/>
    </source>
</evidence>
<comment type="caution">
    <text evidence="14">The sequence shown here is derived from an EMBL/GenBank/DDBJ whole genome shotgun (WGS) entry which is preliminary data.</text>
</comment>
<evidence type="ECO:0000256" key="5">
    <source>
        <dbReference type="ARBA" id="ARBA00022989"/>
    </source>
</evidence>
<evidence type="ECO:0000256" key="9">
    <source>
        <dbReference type="PROSITE-ProRule" id="PRU00284"/>
    </source>
</evidence>
<keyword evidence="6 11" id="KW-0472">Membrane</keyword>
<reference evidence="14 15" key="1">
    <citation type="journal article" date="2016" name="Int. J. Syst. Evol. Microbiol.">
        <title>Pyruvatibacter mobilis gen. nov., sp. nov., a marine bacterium from the culture broth of Picochlorum sp. 122.</title>
        <authorList>
            <person name="Wang G."/>
            <person name="Tang M."/>
            <person name="Wu H."/>
            <person name="Dai S."/>
            <person name="Li T."/>
            <person name="Chen C."/>
            <person name="He H."/>
            <person name="Fan J."/>
            <person name="Xiang W."/>
            <person name="Li X."/>
        </authorList>
    </citation>
    <scope>NUCLEOTIDE SEQUENCE [LARGE SCALE GENOMIC DNA]</scope>
    <source>
        <strain evidence="14 15">GYP-11</strain>
    </source>
</reference>
<dbReference type="InterPro" id="IPR004089">
    <property type="entry name" value="MCPsignal_dom"/>
</dbReference>
<organism evidence="14 15">
    <name type="scientific">Pyruvatibacter mobilis</name>
    <dbReference type="NCBI Taxonomy" id="1712261"/>
    <lineage>
        <taxon>Bacteria</taxon>
        <taxon>Pseudomonadati</taxon>
        <taxon>Pseudomonadota</taxon>
        <taxon>Alphaproteobacteria</taxon>
        <taxon>Hyphomicrobiales</taxon>
        <taxon>Parvibaculaceae</taxon>
        <taxon>Pyruvatibacter</taxon>
    </lineage>
</organism>
<dbReference type="Gene3D" id="1.10.8.500">
    <property type="entry name" value="HAMP domain in histidine kinase"/>
    <property type="match status" value="1"/>
</dbReference>
<dbReference type="PANTHER" id="PTHR32089">
    <property type="entry name" value="METHYL-ACCEPTING CHEMOTAXIS PROTEIN MCPB"/>
    <property type="match status" value="1"/>
</dbReference>
<evidence type="ECO:0000259" key="13">
    <source>
        <dbReference type="PROSITE" id="PS50885"/>
    </source>
</evidence>
<dbReference type="Gene3D" id="1.10.287.950">
    <property type="entry name" value="Methyl-accepting chemotaxis protein"/>
    <property type="match status" value="1"/>
</dbReference>